<accession>A0AAJ0E954</accession>
<dbReference type="Proteomes" id="UP001243989">
    <property type="component" value="Unassembled WGS sequence"/>
</dbReference>
<organism evidence="1 2">
    <name type="scientific">Colletotrichum phormii</name>
    <dbReference type="NCBI Taxonomy" id="359342"/>
    <lineage>
        <taxon>Eukaryota</taxon>
        <taxon>Fungi</taxon>
        <taxon>Dikarya</taxon>
        <taxon>Ascomycota</taxon>
        <taxon>Pezizomycotina</taxon>
        <taxon>Sordariomycetes</taxon>
        <taxon>Hypocreomycetidae</taxon>
        <taxon>Glomerellales</taxon>
        <taxon>Glomerellaceae</taxon>
        <taxon>Colletotrichum</taxon>
        <taxon>Colletotrichum acutatum species complex</taxon>
    </lineage>
</organism>
<sequence>DLTLRLLYFLMTEEFEDGQSKSTLLVYFSRVLGLTSDGTGFRRPGNYTANLSAFIYCARLVIMEVLSPQLDMLLPQTSHDYVGYPARPRHGQLSILNRVRRETMCLASQAPLGEFLSLRAYGRTVSLADGPSFRFHWSDDGQIISWDDGRLSLQQFRSLAHDMVDHTASAVDWLMYNWHPVFDLARTKDRIANTHQGYSFVSDPANGLHEAYLGLPRPIAAGLPLHTRRPLVQGRLATAQGPTLPGRQ</sequence>
<comment type="caution">
    <text evidence="1">The sequence shown here is derived from an EMBL/GenBank/DDBJ whole genome shotgun (WGS) entry which is preliminary data.</text>
</comment>
<feature type="non-terminal residue" evidence="1">
    <location>
        <position position="1"/>
    </location>
</feature>
<protein>
    <submittedName>
        <fullName evidence="1">Uncharacterized protein</fullName>
    </submittedName>
</protein>
<name>A0AAJ0E954_9PEZI</name>
<evidence type="ECO:0000313" key="2">
    <source>
        <dbReference type="Proteomes" id="UP001243989"/>
    </source>
</evidence>
<dbReference type="RefSeq" id="XP_060437403.1">
    <property type="nucleotide sequence ID" value="XM_060585955.1"/>
</dbReference>
<gene>
    <name evidence="1" type="ORF">BDP81DRAFT_336820</name>
</gene>
<dbReference type="EMBL" id="JAHMHQ010000053">
    <property type="protein sequence ID" value="KAK1613528.1"/>
    <property type="molecule type" value="Genomic_DNA"/>
</dbReference>
<reference evidence="1" key="1">
    <citation type="submission" date="2021-06" db="EMBL/GenBank/DDBJ databases">
        <title>Comparative genomics, transcriptomics and evolutionary studies reveal genomic signatures of adaptation to plant cell wall in hemibiotrophic fungi.</title>
        <authorList>
            <consortium name="DOE Joint Genome Institute"/>
            <person name="Baroncelli R."/>
            <person name="Diaz J.F."/>
            <person name="Benocci T."/>
            <person name="Peng M."/>
            <person name="Battaglia E."/>
            <person name="Haridas S."/>
            <person name="Andreopoulos W."/>
            <person name="Labutti K."/>
            <person name="Pangilinan J."/>
            <person name="Floch G.L."/>
            <person name="Makela M.R."/>
            <person name="Henrissat B."/>
            <person name="Grigoriev I.V."/>
            <person name="Crouch J.A."/>
            <person name="De Vries R.P."/>
            <person name="Sukno S.A."/>
            <person name="Thon M.R."/>
        </authorList>
    </citation>
    <scope>NUCLEOTIDE SEQUENCE</scope>
    <source>
        <strain evidence="1">CBS 102054</strain>
    </source>
</reference>
<evidence type="ECO:0000313" key="1">
    <source>
        <dbReference type="EMBL" id="KAK1613528.1"/>
    </source>
</evidence>
<dbReference type="GeneID" id="85470817"/>
<keyword evidence="2" id="KW-1185">Reference proteome</keyword>
<proteinExistence type="predicted"/>
<dbReference type="AlphaFoldDB" id="A0AAJ0E954"/>